<protein>
    <submittedName>
        <fullName evidence="2">Pimeloyl-ACP methyl ester carboxylesterase</fullName>
    </submittedName>
</protein>
<evidence type="ECO:0000313" key="2">
    <source>
        <dbReference type="EMBL" id="SEL71470.1"/>
    </source>
</evidence>
<dbReference type="AlphaFoldDB" id="A0A1H7SFP8"/>
<proteinExistence type="predicted"/>
<dbReference type="Proteomes" id="UP000199120">
    <property type="component" value="Unassembled WGS sequence"/>
</dbReference>
<dbReference type="InterPro" id="IPR050228">
    <property type="entry name" value="Carboxylesterase_BioH"/>
</dbReference>
<dbReference type="SUPFAM" id="SSF53474">
    <property type="entry name" value="alpha/beta-Hydrolases"/>
    <property type="match status" value="1"/>
</dbReference>
<reference evidence="3" key="1">
    <citation type="submission" date="2016-10" db="EMBL/GenBank/DDBJ databases">
        <authorList>
            <person name="Varghese N."/>
            <person name="Submissions S."/>
        </authorList>
    </citation>
    <scope>NUCLEOTIDE SEQUENCE [LARGE SCALE GENOMIC DNA]</scope>
    <source>
        <strain evidence="3">LMG 26416</strain>
    </source>
</reference>
<dbReference type="Pfam" id="PF00561">
    <property type="entry name" value="Abhydrolase_1"/>
    <property type="match status" value="1"/>
</dbReference>
<accession>A0A1H7SFP8</accession>
<dbReference type="RefSeq" id="WP_090541886.1">
    <property type="nucleotide sequence ID" value="NZ_FNSR01000001.1"/>
</dbReference>
<evidence type="ECO:0000313" key="3">
    <source>
        <dbReference type="Proteomes" id="UP000199120"/>
    </source>
</evidence>
<dbReference type="PANTHER" id="PTHR43194:SF5">
    <property type="entry name" value="PIMELOYL-[ACYL-CARRIER PROTEIN] METHYL ESTER ESTERASE"/>
    <property type="match status" value="1"/>
</dbReference>
<evidence type="ECO:0000259" key="1">
    <source>
        <dbReference type="Pfam" id="PF00561"/>
    </source>
</evidence>
<dbReference type="OrthoDB" id="9097038at2"/>
<dbReference type="Gene3D" id="3.40.50.1820">
    <property type="entry name" value="alpha/beta hydrolase"/>
    <property type="match status" value="1"/>
</dbReference>
<feature type="domain" description="AB hydrolase-1" evidence="1">
    <location>
        <begin position="71"/>
        <end position="250"/>
    </location>
</feature>
<keyword evidence="3" id="KW-1185">Reference proteome</keyword>
<name>A0A1H7SFP8_9BURK</name>
<dbReference type="InterPro" id="IPR029058">
    <property type="entry name" value="AB_hydrolase_fold"/>
</dbReference>
<sequence length="266" mass="29652">MTRNAPALFVHGGPGMCSIAERERYGDTLPVHWWDQPRAVAQQANPFAALVDATEAELRRLARRHACKLRVLAHSFGSHVALRLAARAPELIDELVLLAPVHDIGAAFVRLSGRLLTANPSNEPLRQAADDFERERTFERFGQLAGQVSAFPNFMDLYWSANADARRRWYAGLLADRPLIDVNAFAAILQSYWEAEPPRDRQAGGVPTRIVFGDADPLVDVEEERRAWSSLLNVTGSVALRSGHFVHLEHEPAVWWPRGWPLGEGA</sequence>
<dbReference type="EMBL" id="FOAJ01000012">
    <property type="protein sequence ID" value="SEL71470.1"/>
    <property type="molecule type" value="Genomic_DNA"/>
</dbReference>
<dbReference type="PANTHER" id="PTHR43194">
    <property type="entry name" value="HYDROLASE ALPHA/BETA FOLD FAMILY"/>
    <property type="match status" value="1"/>
</dbReference>
<dbReference type="InterPro" id="IPR000073">
    <property type="entry name" value="AB_hydrolase_1"/>
</dbReference>
<organism evidence="2 3">
    <name type="scientific">Paraburkholderia caballeronis</name>
    <dbReference type="NCBI Taxonomy" id="416943"/>
    <lineage>
        <taxon>Bacteria</taxon>
        <taxon>Pseudomonadati</taxon>
        <taxon>Pseudomonadota</taxon>
        <taxon>Betaproteobacteria</taxon>
        <taxon>Burkholderiales</taxon>
        <taxon>Burkholderiaceae</taxon>
        <taxon>Paraburkholderia</taxon>
    </lineage>
</organism>
<gene>
    <name evidence="2" type="ORF">SAMN05192542_11211</name>
</gene>